<feature type="region of interest" description="Disordered" evidence="6">
    <location>
        <begin position="1"/>
        <end position="43"/>
    </location>
</feature>
<protein>
    <recommendedName>
        <fullName evidence="7">Zn(2)-C6 fungal-type domain-containing protein</fullName>
    </recommendedName>
</protein>
<dbReference type="PROSITE" id="PS50048">
    <property type="entry name" value="ZN2_CY6_FUNGAL_2"/>
    <property type="match status" value="1"/>
</dbReference>
<feature type="compositionally biased region" description="Polar residues" evidence="6">
    <location>
        <begin position="15"/>
        <end position="40"/>
    </location>
</feature>
<evidence type="ECO:0000259" key="7">
    <source>
        <dbReference type="PROSITE" id="PS50048"/>
    </source>
</evidence>
<feature type="region of interest" description="Disordered" evidence="6">
    <location>
        <begin position="1041"/>
        <end position="1119"/>
    </location>
</feature>
<keyword evidence="4" id="KW-0804">Transcription</keyword>
<feature type="compositionally biased region" description="Low complexity" evidence="6">
    <location>
        <begin position="1044"/>
        <end position="1058"/>
    </location>
</feature>
<keyword evidence="2" id="KW-0479">Metal-binding</keyword>
<evidence type="ECO:0000256" key="1">
    <source>
        <dbReference type="ARBA" id="ARBA00004123"/>
    </source>
</evidence>
<feature type="region of interest" description="Disordered" evidence="6">
    <location>
        <begin position="1320"/>
        <end position="1533"/>
    </location>
</feature>
<feature type="compositionally biased region" description="Polar residues" evidence="6">
    <location>
        <begin position="992"/>
        <end position="1010"/>
    </location>
</feature>
<feature type="compositionally biased region" description="Polar residues" evidence="6">
    <location>
        <begin position="1401"/>
        <end position="1413"/>
    </location>
</feature>
<evidence type="ECO:0000256" key="6">
    <source>
        <dbReference type="SAM" id="MobiDB-lite"/>
    </source>
</evidence>
<dbReference type="SUPFAM" id="SSF57701">
    <property type="entry name" value="Zn2/Cys6 DNA-binding domain"/>
    <property type="match status" value="1"/>
</dbReference>
<proteinExistence type="predicted"/>
<dbReference type="GO" id="GO:0008270">
    <property type="term" value="F:zinc ion binding"/>
    <property type="evidence" value="ECO:0007669"/>
    <property type="project" value="InterPro"/>
</dbReference>
<dbReference type="PANTHER" id="PTHR47338">
    <property type="entry name" value="ZN(II)2CYS6 TRANSCRIPTION FACTOR (EUROFUNG)-RELATED"/>
    <property type="match status" value="1"/>
</dbReference>
<feature type="region of interest" description="Disordered" evidence="6">
    <location>
        <begin position="1131"/>
        <end position="1156"/>
    </location>
</feature>
<evidence type="ECO:0000256" key="2">
    <source>
        <dbReference type="ARBA" id="ARBA00022723"/>
    </source>
</evidence>
<dbReference type="SMART" id="SM00066">
    <property type="entry name" value="GAL4"/>
    <property type="match status" value="1"/>
</dbReference>
<evidence type="ECO:0000313" key="8">
    <source>
        <dbReference type="EMBL" id="KAF2995806.1"/>
    </source>
</evidence>
<keyword evidence="3" id="KW-0805">Transcription regulation</keyword>
<name>A0A9P4T6F2_CURKU</name>
<feature type="region of interest" description="Disordered" evidence="6">
    <location>
        <begin position="991"/>
        <end position="1011"/>
    </location>
</feature>
<feature type="compositionally biased region" description="Low complexity" evidence="6">
    <location>
        <begin position="739"/>
        <end position="755"/>
    </location>
</feature>
<evidence type="ECO:0000256" key="5">
    <source>
        <dbReference type="ARBA" id="ARBA00023242"/>
    </source>
</evidence>
<feature type="region of interest" description="Disordered" evidence="6">
    <location>
        <begin position="109"/>
        <end position="130"/>
    </location>
</feature>
<keyword evidence="5" id="KW-0539">Nucleus</keyword>
<dbReference type="SMART" id="SM00906">
    <property type="entry name" value="Fungal_trans"/>
    <property type="match status" value="1"/>
</dbReference>
<dbReference type="InterPro" id="IPR050815">
    <property type="entry name" value="TF_fung"/>
</dbReference>
<feature type="compositionally biased region" description="Polar residues" evidence="6">
    <location>
        <begin position="1233"/>
        <end position="1248"/>
    </location>
</feature>
<dbReference type="CDD" id="cd12148">
    <property type="entry name" value="fungal_TF_MHR"/>
    <property type="match status" value="1"/>
</dbReference>
<dbReference type="CDD" id="cd00067">
    <property type="entry name" value="GAL4"/>
    <property type="match status" value="1"/>
</dbReference>
<feature type="compositionally biased region" description="Low complexity" evidence="6">
    <location>
        <begin position="1501"/>
        <end position="1518"/>
    </location>
</feature>
<sequence length="1653" mass="180420">MPSPDSESPDESYFNDLTQQTPVPNGDRQSPVRTNSQDAPNDNAAKQKRIACVLCRKRKLRCDGARPTCATCKRLSHDCAYDEVRKKSGPKRGYVKLLEQRLQQVETLLKSQESADSTQDAPRQDSTTAYVANTVQGAPTTRTGSSNPFDTSFENLLDSRNASASTFQNEALNNTNGEEQEFQWEMISLGLEEPLPPEDVMQELYQIYFKKIHPSLPLIHRPRFMAALDLAPHMRPPVCLRYAMWTMAASVADKYDALQEHFYQRARKYAQLDEMRGHGEGTITLSHCQAWALICSYEFKSMYFPRAWLSSGRCVRLAQMMQLHRLDGVGLDVKQCLPPPKDWTEREERRRTFWICFSIDRYASIGTGWPMIIDERDIKTNLPSSEDAFERSRAMATGSLDQCLNPLGAANLTSLGGIVLTSAMFGRNLLHLHRPAADDNDSDLNGGFWTRHRQIEQILLQTSLHLPDALRMPGGRDDPNVVFTNMCIQTSAICLHQAAIFKADKHQLPVSVGNESKIRCVTAAAEIASIMRQISHMDLSATNPFISFCVYVAARVFVQYLKTRPNDQQMKSSLQFLLQAMQALRRKNPLTESFLVQLDLDLEGAGIEKPYMPVEKKNAVIPVNTDTVGCSSIYEIRETQSQSAPINQFANSRASSSNTVPQFSNSNGQPPAFGTSNIGIEISPQPAPFVPLRNSTDINQEFSPHRGAPPGAATFIFNDNTPTDMDLSGDQPSPSTINSQSRGGSTSHSSYSPGGPQTEHHLPYRASPRFTSASMPLSQTQQSQAQTQQQQNGTAASMAPLFPTDTTSSDVPMNAYPSDAIHNGAYDNGFDWEFSAMNTGVDMGTEMDAAITPGTWNSEGGLAVERHRRLVALGNARSALSNRNMDKSSMRVAEAVVAWKNKNYLQDLRTNRPARPTGSRPPPAHFKTWSNRENSRVQDIPTVSSLQAAKAAEISGAAQSNAATTPQLLRRGVGEAGAIKGVEITGKALVQPPSNRESAQINTENDQSGETAAALGKLDLDAEERLYEVARDEAAEIVWKHRNPNAPENNPNAPYAYPGSGSRTLQRPKLQRTRSRSVGPTENVEQDLQRANSKMRKRHSISSSADASPTPSPLFSSSPTKDAFELKIAKASADLPQQRKTSGSHRKPSGSLFQNPNDQIYEETDEEAPPAPAPTPMAAEPPKPVPLPLGMRRNPFTRFQSIKSNSGGMVRSNTDPIVSMKRFDKYEIHRNEPSQSRNAGYTLNTNKSKLSEVTKANAENEPEIKMKDGKEIRSDELRAATGFSLKNRSAKLPTPTMVSDAPGRPIVSFQKDYGVVELKEEKSILPADPKPEPTPAPRPLEKAATEPTLPTRKSVFERPTSRSGASPSPFERPASRSASPFDRPASRAATGSPSPLKEFGPSSSTSPLGNSRPATPKGPFANRSPLSRVNTASSTPSTTPTAPAVPPVPADPYALPAKSATPPVPADPYALPSPSARPQPPIPSIAVSEVRPASRSRFSRPQSVSTIPTISISETPSSNHGRSGSIPTIGVSPPIPTISVSDAPSSTTAPPRGRFNRVSTTQAVPSISVNETPSMTRGHSFNAPVINLPSDVPTISVNDTPSPRPIPTINAPSVSVTPSINECKGPFDDGRYFLRGDSQDPVCVKCEERRLKA</sequence>
<dbReference type="InterPro" id="IPR007219">
    <property type="entry name" value="XnlR_reg_dom"/>
</dbReference>
<dbReference type="GO" id="GO:0000981">
    <property type="term" value="F:DNA-binding transcription factor activity, RNA polymerase II-specific"/>
    <property type="evidence" value="ECO:0007669"/>
    <property type="project" value="InterPro"/>
</dbReference>
<keyword evidence="9" id="KW-1185">Reference proteome</keyword>
<evidence type="ECO:0000256" key="3">
    <source>
        <dbReference type="ARBA" id="ARBA00023015"/>
    </source>
</evidence>
<dbReference type="EMBL" id="SWKU01000030">
    <property type="protein sequence ID" value="KAF2995806.1"/>
    <property type="molecule type" value="Genomic_DNA"/>
</dbReference>
<dbReference type="PANTHER" id="PTHR47338:SF10">
    <property type="entry name" value="TRANSCRIPTION FACTOR DOMAIN-CONTAINING PROTEIN-RELATED"/>
    <property type="match status" value="1"/>
</dbReference>
<feature type="compositionally biased region" description="Low complexity" evidence="6">
    <location>
        <begin position="778"/>
        <end position="797"/>
    </location>
</feature>
<evidence type="ECO:0000313" key="9">
    <source>
        <dbReference type="Proteomes" id="UP000801428"/>
    </source>
</evidence>
<dbReference type="InterPro" id="IPR001138">
    <property type="entry name" value="Zn2Cys6_DnaBD"/>
</dbReference>
<dbReference type="Gene3D" id="4.10.240.10">
    <property type="entry name" value="Zn(2)-C6 fungal-type DNA-binding domain"/>
    <property type="match status" value="1"/>
</dbReference>
<comment type="subcellular location">
    <subcellularLocation>
        <location evidence="1">Nucleus</location>
    </subcellularLocation>
</comment>
<feature type="compositionally biased region" description="Basic and acidic residues" evidence="6">
    <location>
        <begin position="1262"/>
        <end position="1278"/>
    </location>
</feature>
<feature type="region of interest" description="Disordered" evidence="6">
    <location>
        <begin position="1231"/>
        <end position="1306"/>
    </location>
</feature>
<gene>
    <name evidence="8" type="ORF">E8E13_000806</name>
</gene>
<feature type="region of interest" description="Disordered" evidence="6">
    <location>
        <begin position="642"/>
        <end position="675"/>
    </location>
</feature>
<dbReference type="OrthoDB" id="5600212at2759"/>
<dbReference type="GO" id="GO:0003677">
    <property type="term" value="F:DNA binding"/>
    <property type="evidence" value="ECO:0007669"/>
    <property type="project" value="InterPro"/>
</dbReference>
<dbReference type="GO" id="GO:0006351">
    <property type="term" value="P:DNA-templated transcription"/>
    <property type="evidence" value="ECO:0007669"/>
    <property type="project" value="InterPro"/>
</dbReference>
<accession>A0A9P4T6F2</accession>
<dbReference type="Proteomes" id="UP000801428">
    <property type="component" value="Unassembled WGS sequence"/>
</dbReference>
<feature type="region of interest" description="Disordered" evidence="6">
    <location>
        <begin position="907"/>
        <end position="936"/>
    </location>
</feature>
<feature type="compositionally biased region" description="Low complexity" evidence="6">
    <location>
        <begin position="1101"/>
        <end position="1119"/>
    </location>
</feature>
<dbReference type="GO" id="GO:0005634">
    <property type="term" value="C:nucleus"/>
    <property type="evidence" value="ECO:0007669"/>
    <property type="project" value="UniProtKB-SubCell"/>
</dbReference>
<organism evidence="8 9">
    <name type="scientific">Curvularia kusanoi</name>
    <name type="common">Cochliobolus kusanoi</name>
    <dbReference type="NCBI Taxonomy" id="90978"/>
    <lineage>
        <taxon>Eukaryota</taxon>
        <taxon>Fungi</taxon>
        <taxon>Dikarya</taxon>
        <taxon>Ascomycota</taxon>
        <taxon>Pezizomycotina</taxon>
        <taxon>Dothideomycetes</taxon>
        <taxon>Pleosporomycetidae</taxon>
        <taxon>Pleosporales</taxon>
        <taxon>Pleosporineae</taxon>
        <taxon>Pleosporaceae</taxon>
        <taxon>Curvularia</taxon>
    </lineage>
</organism>
<reference evidence="8" key="1">
    <citation type="submission" date="2019-04" db="EMBL/GenBank/DDBJ databases">
        <title>Sequencing of skin fungus with MAO and IRED activity.</title>
        <authorList>
            <person name="Marsaioli A.J."/>
            <person name="Bonatto J.M.C."/>
            <person name="Reis Junior O."/>
        </authorList>
    </citation>
    <scope>NUCLEOTIDE SEQUENCE</scope>
    <source>
        <strain evidence="8">30M1</strain>
    </source>
</reference>
<dbReference type="PROSITE" id="PS00463">
    <property type="entry name" value="ZN2_CY6_FUNGAL_1"/>
    <property type="match status" value="1"/>
</dbReference>
<feature type="region of interest" description="Disordered" evidence="6">
    <location>
        <begin position="695"/>
        <end position="801"/>
    </location>
</feature>
<dbReference type="InterPro" id="IPR036864">
    <property type="entry name" value="Zn2-C6_fun-type_DNA-bd_sf"/>
</dbReference>
<feature type="compositionally biased region" description="Low complexity" evidence="6">
    <location>
        <begin position="1431"/>
        <end position="1442"/>
    </location>
</feature>
<feature type="domain" description="Zn(2)-C6 fungal-type" evidence="7">
    <location>
        <begin position="51"/>
        <end position="81"/>
    </location>
</feature>
<evidence type="ECO:0000256" key="4">
    <source>
        <dbReference type="ARBA" id="ARBA00023163"/>
    </source>
</evidence>
<comment type="caution">
    <text evidence="8">The sequence shown here is derived from an EMBL/GenBank/DDBJ whole genome shotgun (WGS) entry which is preliminary data.</text>
</comment>
<dbReference type="Pfam" id="PF00172">
    <property type="entry name" value="Zn_clus"/>
    <property type="match status" value="1"/>
</dbReference>
<dbReference type="Pfam" id="PF04082">
    <property type="entry name" value="Fungal_trans"/>
    <property type="match status" value="1"/>
</dbReference>